<dbReference type="AntiFam" id="ANF00010">
    <property type="entry name" value="tRNA translation"/>
</dbReference>
<dbReference type="EMBL" id="CAUM01000131">
    <property type="protein sequence ID" value="CCV07668.1"/>
    <property type="molecule type" value="Genomic_DNA"/>
</dbReference>
<comment type="caution">
    <text evidence="1">The sequence shown here is derived from an EMBL/GenBank/DDBJ whole genome shotgun (WGS) entry which is preliminary data.</text>
</comment>
<organism evidence="1 2">
    <name type="scientific">Mesorhizobium metallidurans STM 2683</name>
    <dbReference type="NCBI Taxonomy" id="1297569"/>
    <lineage>
        <taxon>Bacteria</taxon>
        <taxon>Pseudomonadati</taxon>
        <taxon>Pseudomonadota</taxon>
        <taxon>Alphaproteobacteria</taxon>
        <taxon>Hyphomicrobiales</taxon>
        <taxon>Phyllobacteriaceae</taxon>
        <taxon>Mesorhizobium</taxon>
    </lineage>
</organism>
<keyword evidence="2" id="KW-1185">Reference proteome</keyword>
<evidence type="ECO:0000313" key="1">
    <source>
        <dbReference type="EMBL" id="CCV07668.1"/>
    </source>
</evidence>
<gene>
    <name evidence="1" type="ORF">MESS2_620012</name>
</gene>
<evidence type="ECO:0000313" key="2">
    <source>
        <dbReference type="Proteomes" id="UP000012062"/>
    </source>
</evidence>
<dbReference type="AlphaFoldDB" id="M5EUR9"/>
<dbReference type="Proteomes" id="UP000012062">
    <property type="component" value="Unassembled WGS sequence"/>
</dbReference>
<reference evidence="1 2" key="1">
    <citation type="submission" date="2013-02" db="EMBL/GenBank/DDBJ databases">
        <authorList>
            <person name="Genoscope - CEA"/>
        </authorList>
    </citation>
    <scope>NUCLEOTIDE SEQUENCE [LARGE SCALE GENOMIC DNA]</scope>
    <source>
        <strain evidence="1 2">STM 2683</strain>
    </source>
</reference>
<accession>M5EUR9</accession>
<name>M5EUR9_9HYPH</name>
<proteinExistence type="predicted"/>
<sequence length="61" mass="6440">MNPAGLDMTGIGGYMPADAGFYRPSGCVAQLVEQLTLNQRVHSSILCAPTKDFKDLGGKTP</sequence>
<protein>
    <submittedName>
        <fullName evidence="1">Uncharacterized protein</fullName>
    </submittedName>
</protein>
<dbReference type="STRING" id="1297569.MESS2_620012"/>